<keyword evidence="4" id="KW-1185">Reference proteome</keyword>
<organism evidence="3 4">
    <name type="scientific">Mesorhizobium delmotii</name>
    <dbReference type="NCBI Taxonomy" id="1631247"/>
    <lineage>
        <taxon>Bacteria</taxon>
        <taxon>Pseudomonadati</taxon>
        <taxon>Pseudomonadota</taxon>
        <taxon>Alphaproteobacteria</taxon>
        <taxon>Hyphomicrobiales</taxon>
        <taxon>Phyllobacteriaceae</taxon>
        <taxon>Mesorhizobium</taxon>
    </lineage>
</organism>
<dbReference type="EMBL" id="FUIG01000002">
    <property type="protein sequence ID" value="SJM27815.1"/>
    <property type="molecule type" value="Genomic_DNA"/>
</dbReference>
<evidence type="ECO:0000256" key="2">
    <source>
        <dbReference type="SAM" id="MobiDB-lite"/>
    </source>
</evidence>
<accession>A0A2P9A9M0</accession>
<keyword evidence="1" id="KW-1277">Toxin-antitoxin system</keyword>
<name>A0A2P9A9M0_9HYPH</name>
<dbReference type="InterPro" id="IPR035093">
    <property type="entry name" value="RelE/ParE_toxin_dom_sf"/>
</dbReference>
<sequence length="150" mass="16437">MRHELTEPAERDIRDILRNTMQMFAPQQVRAYARIIELGIELISEDPDRPGSIERAELAAGVRLLHLEIAAGRRGGAAHCLYYMKGRLSDDTIGVIVVRVLHERMEPRHRVTTALKDMARAKVGSPDIPDGDEPSGGPGSSGTGNFSNAP</sequence>
<evidence type="ECO:0000256" key="1">
    <source>
        <dbReference type="ARBA" id="ARBA00022649"/>
    </source>
</evidence>
<gene>
    <name evidence="3" type="ORF">BQ8482_100011</name>
</gene>
<protein>
    <submittedName>
        <fullName evidence="3">Plasmid stabilisation system protein (Modular protein)</fullName>
    </submittedName>
</protein>
<dbReference type="RefSeq" id="WP_123145747.1">
    <property type="nucleotide sequence ID" value="NZ_FUIG01000002.1"/>
</dbReference>
<feature type="region of interest" description="Disordered" evidence="2">
    <location>
        <begin position="118"/>
        <end position="150"/>
    </location>
</feature>
<dbReference type="Pfam" id="PF05016">
    <property type="entry name" value="ParE_toxin"/>
    <property type="match status" value="1"/>
</dbReference>
<dbReference type="InterPro" id="IPR007712">
    <property type="entry name" value="RelE/ParE_toxin"/>
</dbReference>
<reference evidence="4" key="1">
    <citation type="submission" date="2016-12" db="EMBL/GenBank/DDBJ databases">
        <authorList>
            <person name="Brunel B."/>
        </authorList>
    </citation>
    <scope>NUCLEOTIDE SEQUENCE [LARGE SCALE GENOMIC DNA]</scope>
</reference>
<evidence type="ECO:0000313" key="3">
    <source>
        <dbReference type="EMBL" id="SJM27815.1"/>
    </source>
</evidence>
<dbReference type="Proteomes" id="UP000245698">
    <property type="component" value="Unassembled WGS sequence"/>
</dbReference>
<evidence type="ECO:0000313" key="4">
    <source>
        <dbReference type="Proteomes" id="UP000245698"/>
    </source>
</evidence>
<dbReference type="Gene3D" id="3.30.2310.20">
    <property type="entry name" value="RelE-like"/>
    <property type="match status" value="1"/>
</dbReference>
<proteinExistence type="predicted"/>
<dbReference type="AlphaFoldDB" id="A0A2P9A9M0"/>